<dbReference type="Proteomes" id="UP000008177">
    <property type="component" value="Unplaced contigs"/>
</dbReference>
<dbReference type="AlphaFoldDB" id="G2Y9I5"/>
<name>G2Y9I5_BOTF4</name>
<protein>
    <submittedName>
        <fullName evidence="1">Uncharacterized protein</fullName>
    </submittedName>
</protein>
<dbReference type="HOGENOM" id="CLU_3335475_0_0_1"/>
<sequence length="38" mass="4455">MFRSIEGHRNDIVALRFNGLTIHDREDLRALEEKSDSI</sequence>
<evidence type="ECO:0000313" key="2">
    <source>
        <dbReference type="Proteomes" id="UP000008177"/>
    </source>
</evidence>
<dbReference type="EMBL" id="FQ790300">
    <property type="protein sequence ID" value="CCD49261.1"/>
    <property type="molecule type" value="Genomic_DNA"/>
</dbReference>
<accession>G2Y9I5</accession>
<organism evidence="1 2">
    <name type="scientific">Botryotinia fuckeliana (strain T4)</name>
    <name type="common">Noble rot fungus</name>
    <name type="synonym">Botrytis cinerea</name>
    <dbReference type="NCBI Taxonomy" id="999810"/>
    <lineage>
        <taxon>Eukaryota</taxon>
        <taxon>Fungi</taxon>
        <taxon>Dikarya</taxon>
        <taxon>Ascomycota</taxon>
        <taxon>Pezizomycotina</taxon>
        <taxon>Leotiomycetes</taxon>
        <taxon>Helotiales</taxon>
        <taxon>Sclerotiniaceae</taxon>
        <taxon>Botrytis</taxon>
    </lineage>
</organism>
<reference evidence="2" key="1">
    <citation type="journal article" date="2011" name="PLoS Genet.">
        <title>Genomic analysis of the necrotrophic fungal pathogens Sclerotinia sclerotiorum and Botrytis cinerea.</title>
        <authorList>
            <person name="Amselem J."/>
            <person name="Cuomo C.A."/>
            <person name="van Kan J.A."/>
            <person name="Viaud M."/>
            <person name="Benito E.P."/>
            <person name="Couloux A."/>
            <person name="Coutinho P.M."/>
            <person name="de Vries R.P."/>
            <person name="Dyer P.S."/>
            <person name="Fillinger S."/>
            <person name="Fournier E."/>
            <person name="Gout L."/>
            <person name="Hahn M."/>
            <person name="Kohn L."/>
            <person name="Lapalu N."/>
            <person name="Plummer K.M."/>
            <person name="Pradier J.M."/>
            <person name="Quevillon E."/>
            <person name="Sharon A."/>
            <person name="Simon A."/>
            <person name="ten Have A."/>
            <person name="Tudzynski B."/>
            <person name="Tudzynski P."/>
            <person name="Wincker P."/>
            <person name="Andrew M."/>
            <person name="Anthouard V."/>
            <person name="Beever R.E."/>
            <person name="Beffa R."/>
            <person name="Benoit I."/>
            <person name="Bouzid O."/>
            <person name="Brault B."/>
            <person name="Chen Z."/>
            <person name="Choquer M."/>
            <person name="Collemare J."/>
            <person name="Cotton P."/>
            <person name="Danchin E.G."/>
            <person name="Da Silva C."/>
            <person name="Gautier A."/>
            <person name="Giraud C."/>
            <person name="Giraud T."/>
            <person name="Gonzalez C."/>
            <person name="Grossetete S."/>
            <person name="Guldener U."/>
            <person name="Henrissat B."/>
            <person name="Howlett B.J."/>
            <person name="Kodira C."/>
            <person name="Kretschmer M."/>
            <person name="Lappartient A."/>
            <person name="Leroch M."/>
            <person name="Levis C."/>
            <person name="Mauceli E."/>
            <person name="Neuveglise C."/>
            <person name="Oeser B."/>
            <person name="Pearson M."/>
            <person name="Poulain J."/>
            <person name="Poussereau N."/>
            <person name="Quesneville H."/>
            <person name="Rascle C."/>
            <person name="Schumacher J."/>
            <person name="Segurens B."/>
            <person name="Sexton A."/>
            <person name="Silva E."/>
            <person name="Sirven C."/>
            <person name="Soanes D.M."/>
            <person name="Talbot N.J."/>
            <person name="Templeton M."/>
            <person name="Yandava C."/>
            <person name="Yarden O."/>
            <person name="Zeng Q."/>
            <person name="Rollins J.A."/>
            <person name="Lebrun M.H."/>
            <person name="Dickman M."/>
        </authorList>
    </citation>
    <scope>NUCLEOTIDE SEQUENCE [LARGE SCALE GENOMIC DNA]</scope>
    <source>
        <strain evidence="2">T4</strain>
    </source>
</reference>
<evidence type="ECO:0000313" key="1">
    <source>
        <dbReference type="EMBL" id="CCD49261.1"/>
    </source>
</evidence>
<gene>
    <name evidence="1" type="ORF">BofuT4_uP031370.1</name>
</gene>
<dbReference type="InParanoid" id="G2Y9I5"/>
<proteinExistence type="predicted"/>